<accession>A0ABV0V0K1</accession>
<dbReference type="EMBL" id="JAHRIQ010091184">
    <property type="protein sequence ID" value="MEQ2250317.1"/>
    <property type="molecule type" value="Genomic_DNA"/>
</dbReference>
<evidence type="ECO:0000313" key="2">
    <source>
        <dbReference type="Proteomes" id="UP001482620"/>
    </source>
</evidence>
<protein>
    <submittedName>
        <fullName evidence="1">Uncharacterized protein</fullName>
    </submittedName>
</protein>
<gene>
    <name evidence="1" type="ORF">ILYODFUR_038745</name>
</gene>
<proteinExistence type="predicted"/>
<evidence type="ECO:0000313" key="1">
    <source>
        <dbReference type="EMBL" id="MEQ2250317.1"/>
    </source>
</evidence>
<organism evidence="1 2">
    <name type="scientific">Ilyodon furcidens</name>
    <name type="common">goldbreast splitfin</name>
    <dbReference type="NCBI Taxonomy" id="33524"/>
    <lineage>
        <taxon>Eukaryota</taxon>
        <taxon>Metazoa</taxon>
        <taxon>Chordata</taxon>
        <taxon>Craniata</taxon>
        <taxon>Vertebrata</taxon>
        <taxon>Euteleostomi</taxon>
        <taxon>Actinopterygii</taxon>
        <taxon>Neopterygii</taxon>
        <taxon>Teleostei</taxon>
        <taxon>Neoteleostei</taxon>
        <taxon>Acanthomorphata</taxon>
        <taxon>Ovalentaria</taxon>
        <taxon>Atherinomorphae</taxon>
        <taxon>Cyprinodontiformes</taxon>
        <taxon>Goodeidae</taxon>
        <taxon>Ilyodon</taxon>
    </lineage>
</organism>
<comment type="caution">
    <text evidence="1">The sequence shown here is derived from an EMBL/GenBank/DDBJ whole genome shotgun (WGS) entry which is preliminary data.</text>
</comment>
<name>A0ABV0V0K1_9TELE</name>
<keyword evidence="2" id="KW-1185">Reference proteome</keyword>
<sequence>MTSSQLLVYLRSYLLLTQFIKSFRQDYAKKPKTKQKYKDKACLKNLVLWWKITPRFDAESFKKHEISLISVWHHCPIKMFITFKNNPIFFIKDLFCQGKMCLTKPIIPKSHCGVFVNSTVHLFTRNGGPALPLAPTQTHIHIRSEHLSKKHSTFTAKTINIHCKSH</sequence>
<dbReference type="Proteomes" id="UP001482620">
    <property type="component" value="Unassembled WGS sequence"/>
</dbReference>
<reference evidence="1 2" key="1">
    <citation type="submission" date="2021-06" db="EMBL/GenBank/DDBJ databases">
        <authorList>
            <person name="Palmer J.M."/>
        </authorList>
    </citation>
    <scope>NUCLEOTIDE SEQUENCE [LARGE SCALE GENOMIC DNA]</scope>
    <source>
        <strain evidence="2">if_2019</strain>
        <tissue evidence="1">Muscle</tissue>
    </source>
</reference>